<evidence type="ECO:0000313" key="1">
    <source>
        <dbReference type="EMBL" id="KMZ76925.1"/>
    </source>
</evidence>
<dbReference type="AlphaFoldDB" id="A0A0J9S2G9"/>
<accession>A0A0J9S2G9</accession>
<dbReference type="Proteomes" id="UP000053562">
    <property type="component" value="Unassembled WGS sequence"/>
</dbReference>
<organism evidence="1 2">
    <name type="scientific">Plasmodium vivax India VII</name>
    <dbReference type="NCBI Taxonomy" id="1077284"/>
    <lineage>
        <taxon>Eukaryota</taxon>
        <taxon>Sar</taxon>
        <taxon>Alveolata</taxon>
        <taxon>Apicomplexa</taxon>
        <taxon>Aconoidasida</taxon>
        <taxon>Haemosporida</taxon>
        <taxon>Plasmodiidae</taxon>
        <taxon>Plasmodium</taxon>
        <taxon>Plasmodium (Plasmodium)</taxon>
    </lineage>
</organism>
<protein>
    <recommendedName>
        <fullName evidence="3">Variable surface protein Vir4</fullName>
    </recommendedName>
</protein>
<reference evidence="1 2" key="1">
    <citation type="submission" date="2011-08" db="EMBL/GenBank/DDBJ databases">
        <title>The Genome Sequence of Plasmodium vivax India VII.</title>
        <authorList>
            <consortium name="The Broad Institute Genome Sequencing Platform"/>
            <consortium name="The Broad Institute Genome Sequencing Center for Infectious Disease"/>
            <person name="Neafsey D."/>
            <person name="Carlton J."/>
            <person name="Barnwell J."/>
            <person name="Collins W."/>
            <person name="Escalante A."/>
            <person name="Mullikin J."/>
            <person name="Saul A."/>
            <person name="Guigo R."/>
            <person name="Camara F."/>
            <person name="Young S.K."/>
            <person name="Zeng Q."/>
            <person name="Gargeya S."/>
            <person name="Fitzgerald M."/>
            <person name="Haas B."/>
            <person name="Abouelleil A."/>
            <person name="Alvarado L."/>
            <person name="Arachchi H.M."/>
            <person name="Berlin A."/>
            <person name="Brown A."/>
            <person name="Chapman S.B."/>
            <person name="Chen Z."/>
            <person name="Dunbar C."/>
            <person name="Freedman E."/>
            <person name="Gearin G."/>
            <person name="Gellesch M."/>
            <person name="Goldberg J."/>
            <person name="Griggs A."/>
            <person name="Gujja S."/>
            <person name="Heiman D."/>
            <person name="Howarth C."/>
            <person name="Larson L."/>
            <person name="Lui A."/>
            <person name="MacDonald P.J.P."/>
            <person name="Montmayeur A."/>
            <person name="Murphy C."/>
            <person name="Neiman D."/>
            <person name="Pearson M."/>
            <person name="Priest M."/>
            <person name="Roberts A."/>
            <person name="Saif S."/>
            <person name="Shea T."/>
            <person name="Shenoy N."/>
            <person name="Sisk P."/>
            <person name="Stolte C."/>
            <person name="Sykes S."/>
            <person name="Wortman J."/>
            <person name="Nusbaum C."/>
            <person name="Birren B."/>
        </authorList>
    </citation>
    <scope>NUCLEOTIDE SEQUENCE [LARGE SCALE GENOMIC DNA]</scope>
    <source>
        <strain evidence="1 2">India VII</strain>
    </source>
</reference>
<dbReference type="Pfam" id="PF05795">
    <property type="entry name" value="Plasmodium_Vir"/>
    <property type="match status" value="1"/>
</dbReference>
<dbReference type="EMBL" id="KQ234568">
    <property type="protein sequence ID" value="KMZ76925.1"/>
    <property type="molecule type" value="Genomic_DNA"/>
</dbReference>
<proteinExistence type="predicted"/>
<sequence>MGDFSLFKGLEDYLKIDSIVITSDRFYDKLNQDDQILKDYDKECKSLLSGKQYFKYNALCKKLLRFLKSSTKLSDKKYSSYDDCILLNYWMYNEIAQRNNYKNHSNIIRAFGEIQGIWNELIEDKLKVDYYNKCKPDFDIATQDDWWERKELYNYCVNYELLQGEIELFKQNCKQHYTYIKSNAPLYEHFKKRCTAGSKHKCPDFYDRCKNYDPVIVLPKLSCYNDMMKEEANRAEKGLAKKPQPDMSPGRMLRNGFGWNNSMRNFNGEDNRLFDYASESFNPYSGGAEEHYIGYHPV</sequence>
<evidence type="ECO:0008006" key="3">
    <source>
        <dbReference type="Google" id="ProtNLM"/>
    </source>
</evidence>
<dbReference type="InterPro" id="IPR008780">
    <property type="entry name" value="Plasmodium_Vir"/>
</dbReference>
<gene>
    <name evidence="1" type="ORF">PVIIG_06247</name>
</gene>
<evidence type="ECO:0000313" key="2">
    <source>
        <dbReference type="Proteomes" id="UP000053562"/>
    </source>
</evidence>
<name>A0A0J9S2G9_PLAVI</name>